<keyword evidence="4" id="KW-0521">NADP</keyword>
<evidence type="ECO:0000256" key="3">
    <source>
        <dbReference type="ARBA" id="ARBA00022490"/>
    </source>
</evidence>
<dbReference type="InterPro" id="IPR002364">
    <property type="entry name" value="Quin_OxRdtase/zeta-crystal_CS"/>
</dbReference>
<dbReference type="InterPro" id="IPR011032">
    <property type="entry name" value="GroES-like_sf"/>
</dbReference>
<evidence type="ECO:0000256" key="4">
    <source>
        <dbReference type="ARBA" id="ARBA00022857"/>
    </source>
</evidence>
<dbReference type="GO" id="GO:0008270">
    <property type="term" value="F:zinc ion binding"/>
    <property type="evidence" value="ECO:0007669"/>
    <property type="project" value="InterPro"/>
</dbReference>
<evidence type="ECO:0000256" key="1">
    <source>
        <dbReference type="ARBA" id="ARBA00004496"/>
    </source>
</evidence>
<evidence type="ECO:0000313" key="8">
    <source>
        <dbReference type="Proteomes" id="UP000233750"/>
    </source>
</evidence>
<dbReference type="GO" id="GO:0003723">
    <property type="term" value="F:RNA binding"/>
    <property type="evidence" value="ECO:0007669"/>
    <property type="project" value="UniProtKB-KW"/>
</dbReference>
<dbReference type="AlphaFoldDB" id="A0A2N3X1Z7"/>
<organism evidence="7 8">
    <name type="scientific">Amycolatopsis echigonensis</name>
    <dbReference type="NCBI Taxonomy" id="2576905"/>
    <lineage>
        <taxon>Bacteria</taxon>
        <taxon>Bacillati</taxon>
        <taxon>Actinomycetota</taxon>
        <taxon>Actinomycetes</taxon>
        <taxon>Pseudonocardiales</taxon>
        <taxon>Pseudonocardiaceae</taxon>
        <taxon>Amycolatopsis</taxon>
    </lineage>
</organism>
<sequence>MSEIPTVMRAAAIDEFGPAERLTVHKLPTPVAKPGEVLVRVETAGVQPTDVAIRDGWTPPGATIEFPQILGNEFAGTIVQVGAGVAEFETGQQVAGFRVLGCYAEYLAVPASQVVVKPENVDWLTAGALSASGQTAHTAFERLGAKSGETILIHGAAGGVGSMAVQLARLRGLRVIGTGSEQNQEYLRALGAIPVVYGEGELDRLREAAPDGIDLAFDTAGHGNLRIAAELVADRGRIGSIVEPPLASELGAQWLTSDRSARRLRELLDLCARGDLRVTVRSEYSLDDAANAHREVAVGHGRGKVVLRIG</sequence>
<dbReference type="RefSeq" id="WP_341867332.1">
    <property type="nucleotide sequence ID" value="NZ_PJMY01000001.1"/>
</dbReference>
<comment type="subunit">
    <text evidence="2">Homotetramer.</text>
</comment>
<name>A0A2N3X1Z7_9PSEU</name>
<dbReference type="InterPro" id="IPR051603">
    <property type="entry name" value="Zinc-ADH_QOR/CCCR"/>
</dbReference>
<dbReference type="PANTHER" id="PTHR44154">
    <property type="entry name" value="QUINONE OXIDOREDUCTASE"/>
    <property type="match status" value="1"/>
</dbReference>
<feature type="domain" description="Enoyl reductase (ER)" evidence="6">
    <location>
        <begin position="17"/>
        <end position="307"/>
    </location>
</feature>
<dbReference type="Pfam" id="PF08240">
    <property type="entry name" value="ADH_N"/>
    <property type="match status" value="1"/>
</dbReference>
<dbReference type="Gene3D" id="3.90.180.10">
    <property type="entry name" value="Medium-chain alcohol dehydrogenases, catalytic domain"/>
    <property type="match status" value="1"/>
</dbReference>
<dbReference type="Proteomes" id="UP000233750">
    <property type="component" value="Unassembled WGS sequence"/>
</dbReference>
<dbReference type="PROSITE" id="PS01162">
    <property type="entry name" value="QOR_ZETA_CRYSTAL"/>
    <property type="match status" value="1"/>
</dbReference>
<keyword evidence="5" id="KW-0694">RNA-binding</keyword>
<evidence type="ECO:0000313" key="7">
    <source>
        <dbReference type="EMBL" id="PKW00138.1"/>
    </source>
</evidence>
<accession>A0A2N3X1Z7</accession>
<proteinExistence type="predicted"/>
<dbReference type="EMBL" id="PJMY01000001">
    <property type="protein sequence ID" value="PKW00138.1"/>
    <property type="molecule type" value="Genomic_DNA"/>
</dbReference>
<dbReference type="GO" id="GO:0016491">
    <property type="term" value="F:oxidoreductase activity"/>
    <property type="evidence" value="ECO:0007669"/>
    <property type="project" value="InterPro"/>
</dbReference>
<dbReference type="InterPro" id="IPR036291">
    <property type="entry name" value="NAD(P)-bd_dom_sf"/>
</dbReference>
<dbReference type="PANTHER" id="PTHR44154:SF1">
    <property type="entry name" value="QUINONE OXIDOREDUCTASE"/>
    <property type="match status" value="1"/>
</dbReference>
<dbReference type="SUPFAM" id="SSF50129">
    <property type="entry name" value="GroES-like"/>
    <property type="match status" value="1"/>
</dbReference>
<evidence type="ECO:0000259" key="6">
    <source>
        <dbReference type="SMART" id="SM00829"/>
    </source>
</evidence>
<dbReference type="SMART" id="SM00829">
    <property type="entry name" value="PKS_ER"/>
    <property type="match status" value="1"/>
</dbReference>
<dbReference type="InterPro" id="IPR013154">
    <property type="entry name" value="ADH-like_N"/>
</dbReference>
<dbReference type="Pfam" id="PF13602">
    <property type="entry name" value="ADH_zinc_N_2"/>
    <property type="match status" value="1"/>
</dbReference>
<dbReference type="Gene3D" id="3.40.50.720">
    <property type="entry name" value="NAD(P)-binding Rossmann-like Domain"/>
    <property type="match status" value="1"/>
</dbReference>
<keyword evidence="3" id="KW-0963">Cytoplasm</keyword>
<dbReference type="InterPro" id="IPR020843">
    <property type="entry name" value="ER"/>
</dbReference>
<comment type="subcellular location">
    <subcellularLocation>
        <location evidence="1">Cytoplasm</location>
    </subcellularLocation>
</comment>
<dbReference type="GO" id="GO:0005737">
    <property type="term" value="C:cytoplasm"/>
    <property type="evidence" value="ECO:0007669"/>
    <property type="project" value="UniProtKB-SubCell"/>
</dbReference>
<protein>
    <submittedName>
        <fullName evidence="7">NADPH:quinone reductase-like Zn-dependent oxidoreductase</fullName>
    </submittedName>
</protein>
<dbReference type="SUPFAM" id="SSF51735">
    <property type="entry name" value="NAD(P)-binding Rossmann-fold domains"/>
    <property type="match status" value="1"/>
</dbReference>
<evidence type="ECO:0000256" key="2">
    <source>
        <dbReference type="ARBA" id="ARBA00011881"/>
    </source>
</evidence>
<reference evidence="7 8" key="1">
    <citation type="submission" date="2017-12" db="EMBL/GenBank/DDBJ databases">
        <title>Sequencing the genomes of 1000 Actinobacteria strains.</title>
        <authorList>
            <person name="Klenk H.-P."/>
        </authorList>
    </citation>
    <scope>NUCLEOTIDE SEQUENCE [LARGE SCALE GENOMIC DNA]</scope>
    <source>
        <strain evidence="7 8">DSM 45165</strain>
    </source>
</reference>
<keyword evidence="8" id="KW-1185">Reference proteome</keyword>
<comment type="caution">
    <text evidence="7">The sequence shown here is derived from an EMBL/GenBank/DDBJ whole genome shotgun (WGS) entry which is preliminary data.</text>
</comment>
<gene>
    <name evidence="7" type="ORF">ATK30_0223</name>
</gene>
<evidence type="ECO:0000256" key="5">
    <source>
        <dbReference type="ARBA" id="ARBA00022884"/>
    </source>
</evidence>
<dbReference type="CDD" id="cd05289">
    <property type="entry name" value="MDR_like_2"/>
    <property type="match status" value="1"/>
</dbReference>